<evidence type="ECO:0000313" key="5">
    <source>
        <dbReference type="Proteomes" id="UP000221918"/>
    </source>
</evidence>
<organism evidence="3 6">
    <name type="scientific">Bacillus pseudomycoides</name>
    <dbReference type="NCBI Taxonomy" id="64104"/>
    <lineage>
        <taxon>Bacteria</taxon>
        <taxon>Bacillati</taxon>
        <taxon>Bacillota</taxon>
        <taxon>Bacilli</taxon>
        <taxon>Bacillales</taxon>
        <taxon>Bacillaceae</taxon>
        <taxon>Bacillus</taxon>
        <taxon>Bacillus cereus group</taxon>
    </lineage>
</organism>
<gene>
    <name evidence="4" type="ORF">COF81_09160</name>
    <name evidence="3" type="ORF">FOS08_28965</name>
</gene>
<name>A0AAJ1Z916_9BACI</name>
<reference evidence="3" key="2">
    <citation type="submission" date="2019-07" db="EMBL/GenBank/DDBJ databases">
        <title>Phylogenomic Reclassification of ATCC Bacillus Strains and Various Taxa within the Genus Bacillus.</title>
        <authorList>
            <person name="Riojas M.A."/>
            <person name="Frank A.M."/>
            <person name="Fenn S.L."/>
            <person name="King S.P."/>
            <person name="Brower S.M."/>
            <person name="Hazbon M.H."/>
        </authorList>
    </citation>
    <scope>NUCLEOTIDE SEQUENCE</scope>
    <source>
        <strain evidence="3">NR-12239</strain>
    </source>
</reference>
<comment type="caution">
    <text evidence="3">The sequence shown here is derived from an EMBL/GenBank/DDBJ whole genome shotgun (WGS) entry which is preliminary data.</text>
</comment>
<evidence type="ECO:0000256" key="1">
    <source>
        <dbReference type="SAM" id="Phobius"/>
    </source>
</evidence>
<evidence type="ECO:0000313" key="3">
    <source>
        <dbReference type="EMBL" id="MDR4329692.1"/>
    </source>
</evidence>
<proteinExistence type="predicted"/>
<dbReference type="Proteomes" id="UP001248134">
    <property type="component" value="Unassembled WGS sequence"/>
</dbReference>
<keyword evidence="1" id="KW-0472">Membrane</keyword>
<feature type="domain" description="Uncharacterized protein YyaB-like PH" evidence="2">
    <location>
        <begin position="54"/>
        <end position="127"/>
    </location>
</feature>
<dbReference type="RefSeq" id="WP_033796031.1">
    <property type="nucleotide sequence ID" value="NZ_CM000744.1"/>
</dbReference>
<evidence type="ECO:0000313" key="4">
    <source>
        <dbReference type="EMBL" id="PHF00478.1"/>
    </source>
</evidence>
<keyword evidence="1" id="KW-0812">Transmembrane</keyword>
<evidence type="ECO:0000313" key="6">
    <source>
        <dbReference type="Proteomes" id="UP001248134"/>
    </source>
</evidence>
<dbReference type="GO" id="GO:0030153">
    <property type="term" value="P:bacteriocin immunity"/>
    <property type="evidence" value="ECO:0007669"/>
    <property type="project" value="InterPro"/>
</dbReference>
<protein>
    <recommendedName>
        <fullName evidence="2">Uncharacterized protein YyaB-like PH domain-containing protein</fullName>
    </recommendedName>
</protein>
<accession>A0AAJ1Z916</accession>
<dbReference type="EMBL" id="NUTL01000036">
    <property type="protein sequence ID" value="PHF00478.1"/>
    <property type="molecule type" value="Genomic_DNA"/>
</dbReference>
<keyword evidence="1" id="KW-1133">Transmembrane helix</keyword>
<reference evidence="4 5" key="1">
    <citation type="submission" date="2017-09" db="EMBL/GenBank/DDBJ databases">
        <title>Large-scale bioinformatics analysis of Bacillus genomes uncovers conserved roles of natural products in bacterial physiology.</title>
        <authorList>
            <consortium name="Agbiome Team Llc"/>
            <person name="Bleich R.M."/>
            <person name="Grubbs K.J."/>
            <person name="Santa Maria K.C."/>
            <person name="Allen S.E."/>
            <person name="Farag S."/>
            <person name="Shank E.A."/>
            <person name="Bowers A."/>
        </authorList>
    </citation>
    <scope>NUCLEOTIDE SEQUENCE [LARGE SCALE GENOMIC DNA]</scope>
    <source>
        <strain evidence="4 5">AFS037265</strain>
    </source>
</reference>
<dbReference type="Pfam" id="PF06713">
    <property type="entry name" value="bPH_4"/>
    <property type="match status" value="1"/>
</dbReference>
<dbReference type="AlphaFoldDB" id="A0AAJ1Z916"/>
<feature type="transmembrane region" description="Helical" evidence="1">
    <location>
        <begin position="34"/>
        <end position="51"/>
    </location>
</feature>
<sequence>MKFKVKKNPIHVFIFILVTIILCTQISLQSDDHIYFSCIMLLNLFNFFSLYRSTYEITNHSLVVKYFFTNTEIPFENIRHIKYYGKQLDSEKWTRQRLEIMYELFDTLTVCVPKEEEKFISLLKDKCPNLKVIDKPTN</sequence>
<dbReference type="InterPro" id="IPR009589">
    <property type="entry name" value="PH_YyaB-like"/>
</dbReference>
<feature type="transmembrane region" description="Helical" evidence="1">
    <location>
        <begin position="12"/>
        <end position="28"/>
    </location>
</feature>
<dbReference type="EMBL" id="VLYX01000091">
    <property type="protein sequence ID" value="MDR4329692.1"/>
    <property type="molecule type" value="Genomic_DNA"/>
</dbReference>
<evidence type="ECO:0000259" key="2">
    <source>
        <dbReference type="Pfam" id="PF06713"/>
    </source>
</evidence>
<dbReference type="Proteomes" id="UP000221918">
    <property type="component" value="Unassembled WGS sequence"/>
</dbReference>